<dbReference type="PATRIC" id="fig|1423778.4.peg.761"/>
<comment type="caution">
    <text evidence="1">The sequence shown here is derived from an EMBL/GenBank/DDBJ whole genome shotgun (WGS) entry which is preliminary data.</text>
</comment>
<accession>A0A0R1RFI7</accession>
<dbReference type="STRING" id="1423778.FC70_GL000730"/>
<reference evidence="1 2" key="1">
    <citation type="journal article" date="2015" name="Genome Announc.">
        <title>Expanding the biotechnology potential of lactobacilli through comparative genomics of 213 strains and associated genera.</title>
        <authorList>
            <person name="Sun Z."/>
            <person name="Harris H.M."/>
            <person name="McCann A."/>
            <person name="Guo C."/>
            <person name="Argimon S."/>
            <person name="Zhang W."/>
            <person name="Yang X."/>
            <person name="Jeffery I.B."/>
            <person name="Cooney J.C."/>
            <person name="Kagawa T.F."/>
            <person name="Liu W."/>
            <person name="Song Y."/>
            <person name="Salvetti E."/>
            <person name="Wrobel A."/>
            <person name="Rasinkangas P."/>
            <person name="Parkhill J."/>
            <person name="Rea M.C."/>
            <person name="O'Sullivan O."/>
            <person name="Ritari J."/>
            <person name="Douillard F.P."/>
            <person name="Paul Ross R."/>
            <person name="Yang R."/>
            <person name="Briner A.E."/>
            <person name="Felis G.E."/>
            <person name="de Vos W.M."/>
            <person name="Barrangou R."/>
            <person name="Klaenhammer T.R."/>
            <person name="Caufield P.W."/>
            <person name="Cui Y."/>
            <person name="Zhang H."/>
            <person name="O'Toole P.W."/>
        </authorList>
    </citation>
    <scope>NUCLEOTIDE SEQUENCE [LARGE SCALE GENOMIC DNA]</scope>
    <source>
        <strain evidence="1 2">DSM 15707</strain>
    </source>
</reference>
<evidence type="ECO:0000313" key="1">
    <source>
        <dbReference type="EMBL" id="KRL55134.1"/>
    </source>
</evidence>
<gene>
    <name evidence="1" type="ORF">FC70_GL000730</name>
</gene>
<evidence type="ECO:0008006" key="3">
    <source>
        <dbReference type="Google" id="ProtNLM"/>
    </source>
</evidence>
<dbReference type="Pfam" id="PF16110">
    <property type="entry name" value="DUF4828"/>
    <property type="match status" value="1"/>
</dbReference>
<dbReference type="EMBL" id="AZFE01000031">
    <property type="protein sequence ID" value="KRL55134.1"/>
    <property type="molecule type" value="Genomic_DNA"/>
</dbReference>
<dbReference type="AlphaFoldDB" id="A0A0R1RFI7"/>
<name>A0A0R1RFI7_9LACO</name>
<proteinExistence type="predicted"/>
<dbReference type="Proteomes" id="UP000051697">
    <property type="component" value="Unassembled WGS sequence"/>
</dbReference>
<sequence length="115" mass="13124">MFGTGLVAGLSSSLGKVSKSHKQHQSQTLLPLLYAGTWQYKDENRNRIHYVEISQELKLTIDQRPIEAQVKLVDSHNLIFIDSFGYHITFTANESRPVQMMDEADDQVYIINSVK</sequence>
<dbReference type="InterPro" id="IPR032254">
    <property type="entry name" value="DUF4828"/>
</dbReference>
<organism evidence="1 2">
    <name type="scientific">Paucilactobacillus oligofermentans DSM 15707 = LMG 22743</name>
    <dbReference type="NCBI Taxonomy" id="1423778"/>
    <lineage>
        <taxon>Bacteria</taxon>
        <taxon>Bacillati</taxon>
        <taxon>Bacillota</taxon>
        <taxon>Bacilli</taxon>
        <taxon>Lactobacillales</taxon>
        <taxon>Lactobacillaceae</taxon>
        <taxon>Paucilactobacillus</taxon>
    </lineage>
</organism>
<evidence type="ECO:0000313" key="2">
    <source>
        <dbReference type="Proteomes" id="UP000051697"/>
    </source>
</evidence>
<keyword evidence="2" id="KW-1185">Reference proteome</keyword>
<protein>
    <recommendedName>
        <fullName evidence="3">DUF4828 domain-containing protein</fullName>
    </recommendedName>
</protein>